<dbReference type="InterPro" id="IPR000620">
    <property type="entry name" value="EamA_dom"/>
</dbReference>
<comment type="subcellular location">
    <subcellularLocation>
        <location evidence="1">Cell membrane</location>
        <topology evidence="1">Multi-pass membrane protein</topology>
    </subcellularLocation>
</comment>
<keyword evidence="5 7" id="KW-1133">Transmembrane helix</keyword>
<dbReference type="PANTHER" id="PTHR32322">
    <property type="entry name" value="INNER MEMBRANE TRANSPORTER"/>
    <property type="match status" value="1"/>
</dbReference>
<dbReference type="RefSeq" id="WP_235182850.1">
    <property type="nucleotide sequence ID" value="NZ_BAVS01000024.1"/>
</dbReference>
<dbReference type="Proteomes" id="UP000019102">
    <property type="component" value="Unassembled WGS sequence"/>
</dbReference>
<dbReference type="AlphaFoldDB" id="W4VNM6"/>
<gene>
    <name evidence="9" type="ORF">JCM21714_3569</name>
</gene>
<comment type="similarity">
    <text evidence="2">Belongs to the EamA transporter family.</text>
</comment>
<keyword evidence="6 7" id="KW-0472">Membrane</keyword>
<feature type="transmembrane region" description="Helical" evidence="7">
    <location>
        <begin position="31"/>
        <end position="50"/>
    </location>
</feature>
<evidence type="ECO:0000313" key="10">
    <source>
        <dbReference type="Proteomes" id="UP000019102"/>
    </source>
</evidence>
<keyword evidence="3" id="KW-1003">Cell membrane</keyword>
<evidence type="ECO:0000256" key="1">
    <source>
        <dbReference type="ARBA" id="ARBA00004651"/>
    </source>
</evidence>
<protein>
    <submittedName>
        <fullName evidence="9">Permease</fullName>
    </submittedName>
</protein>
<feature type="transmembrane region" description="Helical" evidence="7">
    <location>
        <begin position="66"/>
        <end position="86"/>
    </location>
</feature>
<dbReference type="STRING" id="1298598.JCM21714_3569"/>
<dbReference type="PANTHER" id="PTHR32322:SF18">
    <property type="entry name" value="S-ADENOSYLMETHIONINE_S-ADENOSYLHOMOCYSTEINE TRANSPORTER"/>
    <property type="match status" value="1"/>
</dbReference>
<evidence type="ECO:0000256" key="3">
    <source>
        <dbReference type="ARBA" id="ARBA00022475"/>
    </source>
</evidence>
<dbReference type="GO" id="GO:0005886">
    <property type="term" value="C:plasma membrane"/>
    <property type="evidence" value="ECO:0007669"/>
    <property type="project" value="UniProtKB-SubCell"/>
</dbReference>
<evidence type="ECO:0000256" key="7">
    <source>
        <dbReference type="SAM" id="Phobius"/>
    </source>
</evidence>
<keyword evidence="10" id="KW-1185">Reference proteome</keyword>
<evidence type="ECO:0000256" key="5">
    <source>
        <dbReference type="ARBA" id="ARBA00022989"/>
    </source>
</evidence>
<dbReference type="Pfam" id="PF00892">
    <property type="entry name" value="EamA"/>
    <property type="match status" value="1"/>
</dbReference>
<dbReference type="eggNOG" id="COG0697">
    <property type="taxonomic scope" value="Bacteria"/>
</dbReference>
<dbReference type="InterPro" id="IPR037185">
    <property type="entry name" value="EmrE-like"/>
</dbReference>
<accession>W4VNM6</accession>
<evidence type="ECO:0000256" key="6">
    <source>
        <dbReference type="ARBA" id="ARBA00023136"/>
    </source>
</evidence>
<reference evidence="9 10" key="1">
    <citation type="journal article" date="2014" name="Genome Announc.">
        <title>Draft Genome Sequence of the Boron-Tolerant and Moderately Halotolerant Bacterium Gracilibacillus boraciitolerans JCM 21714T.</title>
        <authorList>
            <person name="Ahmed I."/>
            <person name="Oshima K."/>
            <person name="Suda W."/>
            <person name="Kitamura K."/>
            <person name="Iida T."/>
            <person name="Ohmori Y."/>
            <person name="Fujiwara T."/>
            <person name="Hattori M."/>
            <person name="Ohkuma M."/>
        </authorList>
    </citation>
    <scope>NUCLEOTIDE SEQUENCE [LARGE SCALE GENOMIC DNA]</scope>
    <source>
        <strain evidence="9 10">JCM 21714</strain>
    </source>
</reference>
<evidence type="ECO:0000256" key="4">
    <source>
        <dbReference type="ARBA" id="ARBA00022692"/>
    </source>
</evidence>
<feature type="domain" description="EamA" evidence="8">
    <location>
        <begin position="2"/>
        <end position="130"/>
    </location>
</feature>
<name>W4VNM6_9BACI</name>
<evidence type="ECO:0000256" key="2">
    <source>
        <dbReference type="ARBA" id="ARBA00007362"/>
    </source>
</evidence>
<dbReference type="EMBL" id="BAVS01000024">
    <property type="protein sequence ID" value="GAE94413.1"/>
    <property type="molecule type" value="Genomic_DNA"/>
</dbReference>
<proteinExistence type="inferred from homology"/>
<evidence type="ECO:0000313" key="9">
    <source>
        <dbReference type="EMBL" id="GAE94413.1"/>
    </source>
</evidence>
<evidence type="ECO:0000259" key="8">
    <source>
        <dbReference type="Pfam" id="PF00892"/>
    </source>
</evidence>
<keyword evidence="4 7" id="KW-0812">Transmembrane</keyword>
<comment type="caution">
    <text evidence="9">The sequence shown here is derived from an EMBL/GenBank/DDBJ whole genome shotgun (WGS) entry which is preliminary data.</text>
</comment>
<organism evidence="9 10">
    <name type="scientific">Gracilibacillus boraciitolerans JCM 21714</name>
    <dbReference type="NCBI Taxonomy" id="1298598"/>
    <lineage>
        <taxon>Bacteria</taxon>
        <taxon>Bacillati</taxon>
        <taxon>Bacillota</taxon>
        <taxon>Bacilli</taxon>
        <taxon>Bacillales</taxon>
        <taxon>Bacillaceae</taxon>
        <taxon>Gracilibacillus</taxon>
    </lineage>
</organism>
<feature type="transmembrane region" description="Helical" evidence="7">
    <location>
        <begin position="92"/>
        <end position="113"/>
    </location>
</feature>
<sequence>MKAYILLTLATIFYAGNLIVGKPVAQEIPPITLSFFRYVIAALVILPIGYREWRNNQDLWKKEWKAILALSVTGLVLFNIFVYLALNYTTSINAGIVEGSTPIFTLILTFLLFGEKFSKKQMVGGLYLVIRCVFCHYKRIVRCNNESAI</sequence>
<dbReference type="SUPFAM" id="SSF103481">
    <property type="entry name" value="Multidrug resistance efflux transporter EmrE"/>
    <property type="match status" value="1"/>
</dbReference>
<dbReference type="InterPro" id="IPR050638">
    <property type="entry name" value="AA-Vitamin_Transporters"/>
</dbReference>